<accession>A0A6A2SJA8</accession>
<dbReference type="EMBL" id="WDVF01000007">
    <property type="protein sequence ID" value="KAB7136073.1"/>
    <property type="molecule type" value="Genomic_DNA"/>
</dbReference>
<feature type="domain" description="Helix-turn-helix" evidence="1">
    <location>
        <begin position="10"/>
        <end position="60"/>
    </location>
</feature>
<dbReference type="InterPro" id="IPR041657">
    <property type="entry name" value="HTH_17"/>
</dbReference>
<sequence length="66" mass="7721">MTNEQSFTTLLTPAETANLLHIPVTTLARWRCERSHLPYVTLGRRVLYRLSDIRAFIERNVHEAIQ</sequence>
<evidence type="ECO:0000259" key="1">
    <source>
        <dbReference type="Pfam" id="PF12728"/>
    </source>
</evidence>
<evidence type="ECO:0000313" key="3">
    <source>
        <dbReference type="EMBL" id="KAB7136073.1"/>
    </source>
</evidence>
<comment type="caution">
    <text evidence="2">The sequence shown here is derived from an EMBL/GenBank/DDBJ whole genome shotgun (WGS) entry which is preliminary data.</text>
</comment>
<dbReference type="SUPFAM" id="SSF46955">
    <property type="entry name" value="Putative DNA-binding domain"/>
    <property type="match status" value="1"/>
</dbReference>
<dbReference type="AlphaFoldDB" id="A0A6A2SJA8"/>
<evidence type="ECO:0000313" key="4">
    <source>
        <dbReference type="Proteomes" id="UP000461165"/>
    </source>
</evidence>
<proteinExistence type="predicted"/>
<reference evidence="4 5" key="1">
    <citation type="journal article" date="2019" name="Nat. Med.">
        <title>A library of human gut bacterial isolates paired with longitudinal multiomics data enables mechanistic microbiome research.</title>
        <authorList>
            <person name="Poyet M."/>
            <person name="Groussin M."/>
            <person name="Gibbons S.M."/>
            <person name="Avila-Pacheco J."/>
            <person name="Jiang X."/>
            <person name="Kearney S.M."/>
            <person name="Perrotta A.R."/>
            <person name="Berdy B."/>
            <person name="Zhao S."/>
            <person name="Lieberman T.D."/>
            <person name="Swanson P.K."/>
            <person name="Smith M."/>
            <person name="Roesemann S."/>
            <person name="Alexander J.E."/>
            <person name="Rich S.A."/>
            <person name="Livny J."/>
            <person name="Vlamakis H."/>
            <person name="Clish C."/>
            <person name="Bullock K."/>
            <person name="Deik A."/>
            <person name="Scott J."/>
            <person name="Pierce K.A."/>
            <person name="Xavier R.J."/>
            <person name="Alm E.J."/>
        </authorList>
    </citation>
    <scope>NUCLEOTIDE SEQUENCE [LARGE SCALE GENOMIC DNA]</scope>
    <source>
        <strain evidence="3 4">BIOML-A166</strain>
        <strain evidence="2 5">BIOML-A320</strain>
    </source>
</reference>
<name>A0A6A2SJA8_BIFLN</name>
<evidence type="ECO:0000313" key="2">
    <source>
        <dbReference type="EMBL" id="KAB6838311.1"/>
    </source>
</evidence>
<dbReference type="InterPro" id="IPR009061">
    <property type="entry name" value="DNA-bd_dom_put_sf"/>
</dbReference>
<dbReference type="Proteomes" id="UP000461165">
    <property type="component" value="Unassembled WGS sequence"/>
</dbReference>
<dbReference type="Proteomes" id="UP000478746">
    <property type="component" value="Unassembled WGS sequence"/>
</dbReference>
<evidence type="ECO:0000313" key="5">
    <source>
        <dbReference type="Proteomes" id="UP000478746"/>
    </source>
</evidence>
<protein>
    <submittedName>
        <fullName evidence="2">Helix-turn-helix domain-containing protein</fullName>
    </submittedName>
</protein>
<gene>
    <name evidence="3" type="ORF">GBC97_04795</name>
    <name evidence="2" type="ORF">GBK08_04895</name>
</gene>
<organism evidence="2 5">
    <name type="scientific">Bifidobacterium longum</name>
    <dbReference type="NCBI Taxonomy" id="216816"/>
    <lineage>
        <taxon>Bacteria</taxon>
        <taxon>Bacillati</taxon>
        <taxon>Actinomycetota</taxon>
        <taxon>Actinomycetes</taxon>
        <taxon>Bifidobacteriales</taxon>
        <taxon>Bifidobacteriaceae</taxon>
        <taxon>Bifidobacterium</taxon>
    </lineage>
</organism>
<dbReference type="Pfam" id="PF12728">
    <property type="entry name" value="HTH_17"/>
    <property type="match status" value="1"/>
</dbReference>
<dbReference type="EMBL" id="WEAY01000007">
    <property type="protein sequence ID" value="KAB6838311.1"/>
    <property type="molecule type" value="Genomic_DNA"/>
</dbReference>
<dbReference type="RefSeq" id="WP_077384524.1">
    <property type="nucleotide sequence ID" value="NZ_AP022868.1"/>
</dbReference>